<dbReference type="InterPro" id="IPR027417">
    <property type="entry name" value="P-loop_NTPase"/>
</dbReference>
<dbReference type="InterPro" id="IPR032823">
    <property type="entry name" value="BCA_ABC_TP_C"/>
</dbReference>
<dbReference type="EMBL" id="LVHI01000004">
    <property type="protein sequence ID" value="OAK56346.1"/>
    <property type="molecule type" value="Genomic_DNA"/>
</dbReference>
<dbReference type="SMART" id="SM00382">
    <property type="entry name" value="AAA"/>
    <property type="match status" value="1"/>
</dbReference>
<dbReference type="SUPFAM" id="SSF52540">
    <property type="entry name" value="P-loop containing nucleoside triphosphate hydrolases"/>
    <property type="match status" value="1"/>
</dbReference>
<keyword evidence="6" id="KW-1185">Reference proteome</keyword>
<dbReference type="Pfam" id="PF00005">
    <property type="entry name" value="ABC_tran"/>
    <property type="match status" value="1"/>
</dbReference>
<dbReference type="PROSITE" id="PS50893">
    <property type="entry name" value="ABC_TRANSPORTER_2"/>
    <property type="match status" value="1"/>
</dbReference>
<evidence type="ECO:0000256" key="3">
    <source>
        <dbReference type="ARBA" id="ARBA00022840"/>
    </source>
</evidence>
<proteinExistence type="predicted"/>
<keyword evidence="3 5" id="KW-0067">ATP-binding</keyword>
<name>A0A177YL69_9NOCA</name>
<dbReference type="InterPro" id="IPR003439">
    <property type="entry name" value="ABC_transporter-like_ATP-bd"/>
</dbReference>
<dbReference type="InterPro" id="IPR003593">
    <property type="entry name" value="AAA+_ATPase"/>
</dbReference>
<dbReference type="GO" id="GO:0016887">
    <property type="term" value="F:ATP hydrolysis activity"/>
    <property type="evidence" value="ECO:0007669"/>
    <property type="project" value="InterPro"/>
</dbReference>
<protein>
    <submittedName>
        <fullName evidence="5">ABC transporter ATP-binding protein</fullName>
    </submittedName>
</protein>
<dbReference type="Pfam" id="PF12399">
    <property type="entry name" value="BCA_ABC_TP_C"/>
    <property type="match status" value="1"/>
</dbReference>
<dbReference type="GO" id="GO:0005886">
    <property type="term" value="C:plasma membrane"/>
    <property type="evidence" value="ECO:0007669"/>
    <property type="project" value="TreeGrafter"/>
</dbReference>
<dbReference type="AlphaFoldDB" id="A0A177YL69"/>
<evidence type="ECO:0000313" key="5">
    <source>
        <dbReference type="EMBL" id="OAK56346.1"/>
    </source>
</evidence>
<dbReference type="CDD" id="cd03219">
    <property type="entry name" value="ABC_Mj1267_LivG_branched"/>
    <property type="match status" value="1"/>
</dbReference>
<sequence>MSTDAASRASAVDAGETDVVLRISDVAVHYGGIKAVDGISFDITRGKIFGILGPNGSGKSTLLAAITRLTPLTRGGLTFEGSSFATVPPQKVAKLGIARTFQTVRLLPDLTVRENIALGADLGAETGGLRSLLLDRKGLLKRSGDAVEDALERTGLTGMEDIRPGELSYGLQRRVEIARAISMSPRLLLIDEPTAGMNKTERQEVSSLLKKLREEGLTQLLVEHDVQMMVETCDTLIAMNFGVLIAQGRPQAVVREPSVQEAYLGKRGAQDARSQ</sequence>
<organism evidence="5 6">
    <name type="scientific">Rhodococcoides kyotonense</name>
    <dbReference type="NCBI Taxonomy" id="398843"/>
    <lineage>
        <taxon>Bacteria</taxon>
        <taxon>Bacillati</taxon>
        <taxon>Actinomycetota</taxon>
        <taxon>Actinomycetes</taxon>
        <taxon>Mycobacteriales</taxon>
        <taxon>Nocardiaceae</taxon>
        <taxon>Rhodococcoides</taxon>
    </lineage>
</organism>
<dbReference type="GO" id="GO:0005524">
    <property type="term" value="F:ATP binding"/>
    <property type="evidence" value="ECO:0007669"/>
    <property type="project" value="UniProtKB-KW"/>
</dbReference>
<accession>A0A177YL69</accession>
<dbReference type="PANTHER" id="PTHR45772">
    <property type="entry name" value="CONSERVED COMPONENT OF ABC TRANSPORTER FOR NATURAL AMINO ACIDS-RELATED"/>
    <property type="match status" value="1"/>
</dbReference>
<evidence type="ECO:0000256" key="1">
    <source>
        <dbReference type="ARBA" id="ARBA00022448"/>
    </source>
</evidence>
<dbReference type="Gene3D" id="3.40.50.300">
    <property type="entry name" value="P-loop containing nucleotide triphosphate hydrolases"/>
    <property type="match status" value="1"/>
</dbReference>
<evidence type="ECO:0000256" key="2">
    <source>
        <dbReference type="ARBA" id="ARBA00022741"/>
    </source>
</evidence>
<keyword evidence="1" id="KW-0813">Transport</keyword>
<dbReference type="PANTHER" id="PTHR45772:SF9">
    <property type="entry name" value="CONSERVED COMPONENT OF ABC TRANSPORTER FOR NATURAL AMINO ACIDS"/>
    <property type="match status" value="1"/>
</dbReference>
<gene>
    <name evidence="5" type="ORF">A3K89_16015</name>
</gene>
<dbReference type="Proteomes" id="UP000077519">
    <property type="component" value="Unassembled WGS sequence"/>
</dbReference>
<reference evidence="5 6" key="1">
    <citation type="submission" date="2016-03" db="EMBL/GenBank/DDBJ databases">
        <title>Genome sequence of Rhodococcus kyotonensis KB10.</title>
        <authorList>
            <person name="Jeong H."/>
            <person name="Hong C.E."/>
            <person name="Jo S.H."/>
            <person name="Park J.M."/>
        </authorList>
    </citation>
    <scope>NUCLEOTIDE SEQUENCE [LARGE SCALE GENOMIC DNA]</scope>
    <source>
        <strain evidence="5 6">KB10</strain>
    </source>
</reference>
<dbReference type="InterPro" id="IPR051120">
    <property type="entry name" value="ABC_AA/LPS_Transport"/>
</dbReference>
<feature type="domain" description="ABC transporter" evidence="4">
    <location>
        <begin position="21"/>
        <end position="266"/>
    </location>
</feature>
<keyword evidence="2" id="KW-0547">Nucleotide-binding</keyword>
<evidence type="ECO:0000259" key="4">
    <source>
        <dbReference type="PROSITE" id="PS50893"/>
    </source>
</evidence>
<comment type="caution">
    <text evidence="5">The sequence shown here is derived from an EMBL/GenBank/DDBJ whole genome shotgun (WGS) entry which is preliminary data.</text>
</comment>
<dbReference type="RefSeq" id="WP_068421723.1">
    <property type="nucleotide sequence ID" value="NZ_LVHI01000004.1"/>
</dbReference>
<evidence type="ECO:0000313" key="6">
    <source>
        <dbReference type="Proteomes" id="UP000077519"/>
    </source>
</evidence>